<evidence type="ECO:0000256" key="7">
    <source>
        <dbReference type="SAM" id="Phobius"/>
    </source>
</evidence>
<dbReference type="GO" id="GO:0098609">
    <property type="term" value="P:cell-cell adhesion"/>
    <property type="evidence" value="ECO:0007669"/>
    <property type="project" value="TreeGrafter"/>
</dbReference>
<feature type="transmembrane region" description="Helical" evidence="7">
    <location>
        <begin position="795"/>
        <end position="818"/>
    </location>
</feature>
<dbReference type="PROSITE" id="PS50041">
    <property type="entry name" value="C_TYPE_LECTIN_2"/>
    <property type="match status" value="1"/>
</dbReference>
<feature type="signal peptide" evidence="8">
    <location>
        <begin position="1"/>
        <end position="24"/>
    </location>
</feature>
<keyword evidence="3" id="KW-1015">Disulfide bond</keyword>
<dbReference type="SUPFAM" id="SSF49265">
    <property type="entry name" value="Fibronectin type III"/>
    <property type="match status" value="1"/>
</dbReference>
<dbReference type="Pfam" id="PF13927">
    <property type="entry name" value="Ig_3"/>
    <property type="match status" value="1"/>
</dbReference>
<reference evidence="12 13" key="1">
    <citation type="journal article" date="2021" name="Elife">
        <title>Chloroplast acquisition without the gene transfer in kleptoplastic sea slugs, Plakobranchus ocellatus.</title>
        <authorList>
            <person name="Maeda T."/>
            <person name="Takahashi S."/>
            <person name="Yoshida T."/>
            <person name="Shimamura S."/>
            <person name="Takaki Y."/>
            <person name="Nagai Y."/>
            <person name="Toyoda A."/>
            <person name="Suzuki Y."/>
            <person name="Arimoto A."/>
            <person name="Ishii H."/>
            <person name="Satoh N."/>
            <person name="Nishiyama T."/>
            <person name="Hasebe M."/>
            <person name="Maruyama T."/>
            <person name="Minagawa J."/>
            <person name="Obokata J."/>
            <person name="Shigenobu S."/>
        </authorList>
    </citation>
    <scope>NUCLEOTIDE SEQUENCE [LARGE SCALE GENOMIC DNA]</scope>
</reference>
<keyword evidence="7" id="KW-1133">Transmembrane helix</keyword>
<dbReference type="SMART" id="SM00060">
    <property type="entry name" value="FN3"/>
    <property type="match status" value="1"/>
</dbReference>
<dbReference type="SMART" id="SM00408">
    <property type="entry name" value="IGc2"/>
    <property type="match status" value="1"/>
</dbReference>
<evidence type="ECO:0000256" key="6">
    <source>
        <dbReference type="SAM" id="MobiDB-lite"/>
    </source>
</evidence>
<dbReference type="GO" id="GO:0050839">
    <property type="term" value="F:cell adhesion molecule binding"/>
    <property type="evidence" value="ECO:0007669"/>
    <property type="project" value="TreeGrafter"/>
</dbReference>
<dbReference type="InterPro" id="IPR036116">
    <property type="entry name" value="FN3_sf"/>
</dbReference>
<evidence type="ECO:0000256" key="2">
    <source>
        <dbReference type="ARBA" id="ARBA00023136"/>
    </source>
</evidence>
<dbReference type="InterPro" id="IPR001304">
    <property type="entry name" value="C-type_lectin-like"/>
</dbReference>
<feature type="compositionally biased region" description="Basic residues" evidence="6">
    <location>
        <begin position="978"/>
        <end position="991"/>
    </location>
</feature>
<gene>
    <name evidence="12" type="ORF">PoB_003576300</name>
</gene>
<dbReference type="EMBL" id="BLXT01004061">
    <property type="protein sequence ID" value="GFO09258.1"/>
    <property type="molecule type" value="Genomic_DNA"/>
</dbReference>
<keyword evidence="13" id="KW-1185">Reference proteome</keyword>
<accession>A0AAV4AR13</accession>
<dbReference type="PANTHER" id="PTHR11640">
    <property type="entry name" value="NEPHRIN"/>
    <property type="match status" value="1"/>
</dbReference>
<evidence type="ECO:0000256" key="3">
    <source>
        <dbReference type="ARBA" id="ARBA00023157"/>
    </source>
</evidence>
<keyword evidence="4" id="KW-0325">Glycoprotein</keyword>
<comment type="caution">
    <text evidence="12">The sequence shown here is derived from an EMBL/GenBank/DDBJ whole genome shotgun (WGS) entry which is preliminary data.</text>
</comment>
<name>A0AAV4AR13_9GAST</name>
<dbReference type="GO" id="GO:0005911">
    <property type="term" value="C:cell-cell junction"/>
    <property type="evidence" value="ECO:0007669"/>
    <property type="project" value="TreeGrafter"/>
</dbReference>
<evidence type="ECO:0000313" key="12">
    <source>
        <dbReference type="EMBL" id="GFO09258.1"/>
    </source>
</evidence>
<keyword evidence="7" id="KW-0812">Transmembrane</keyword>
<dbReference type="Pfam" id="PF00059">
    <property type="entry name" value="Lectin_C"/>
    <property type="match status" value="1"/>
</dbReference>
<dbReference type="Proteomes" id="UP000735302">
    <property type="component" value="Unassembled WGS sequence"/>
</dbReference>
<dbReference type="AlphaFoldDB" id="A0AAV4AR13"/>
<comment type="subcellular location">
    <subcellularLocation>
        <location evidence="1">Membrane</location>
        <topology evidence="1">Single-pass type I membrane protein</topology>
    </subcellularLocation>
</comment>
<dbReference type="Gene3D" id="3.10.100.10">
    <property type="entry name" value="Mannose-Binding Protein A, subunit A"/>
    <property type="match status" value="1"/>
</dbReference>
<dbReference type="PANTHER" id="PTHR11640:SF31">
    <property type="entry name" value="IRREGULAR CHIASM C-ROUGHEST PROTEIN-RELATED"/>
    <property type="match status" value="1"/>
</dbReference>
<dbReference type="InterPro" id="IPR016187">
    <property type="entry name" value="CTDL_fold"/>
</dbReference>
<evidence type="ECO:0000259" key="10">
    <source>
        <dbReference type="PROSITE" id="PS50835"/>
    </source>
</evidence>
<dbReference type="PROSITE" id="PS50853">
    <property type="entry name" value="FN3"/>
    <property type="match status" value="1"/>
</dbReference>
<organism evidence="12 13">
    <name type="scientific">Plakobranchus ocellatus</name>
    <dbReference type="NCBI Taxonomy" id="259542"/>
    <lineage>
        <taxon>Eukaryota</taxon>
        <taxon>Metazoa</taxon>
        <taxon>Spiralia</taxon>
        <taxon>Lophotrochozoa</taxon>
        <taxon>Mollusca</taxon>
        <taxon>Gastropoda</taxon>
        <taxon>Heterobranchia</taxon>
        <taxon>Euthyneura</taxon>
        <taxon>Panpulmonata</taxon>
        <taxon>Sacoglossa</taxon>
        <taxon>Placobranchoidea</taxon>
        <taxon>Plakobranchidae</taxon>
        <taxon>Plakobranchus</taxon>
    </lineage>
</organism>
<keyword evidence="8" id="KW-0732">Signal</keyword>
<evidence type="ECO:0000256" key="5">
    <source>
        <dbReference type="ARBA" id="ARBA00023319"/>
    </source>
</evidence>
<protein>
    <submittedName>
        <fullName evidence="12">Hemicentin-1-like</fullName>
    </submittedName>
</protein>
<evidence type="ECO:0000256" key="4">
    <source>
        <dbReference type="ARBA" id="ARBA00023180"/>
    </source>
</evidence>
<keyword evidence="5" id="KW-0393">Immunoglobulin domain</keyword>
<dbReference type="InterPro" id="IPR016186">
    <property type="entry name" value="C-type_lectin-like/link_sf"/>
</dbReference>
<feature type="compositionally biased region" description="Basic and acidic residues" evidence="6">
    <location>
        <begin position="929"/>
        <end position="940"/>
    </location>
</feature>
<feature type="domain" description="Fibronectin type-III" evidence="11">
    <location>
        <begin position="689"/>
        <end position="784"/>
    </location>
</feature>
<dbReference type="CDD" id="cd00037">
    <property type="entry name" value="CLECT"/>
    <property type="match status" value="1"/>
</dbReference>
<feature type="domain" description="C-type lectin" evidence="9">
    <location>
        <begin position="37"/>
        <end position="144"/>
    </location>
</feature>
<dbReference type="InterPro" id="IPR003961">
    <property type="entry name" value="FN3_dom"/>
</dbReference>
<feature type="compositionally biased region" description="Basic and acidic residues" evidence="6">
    <location>
        <begin position="965"/>
        <end position="977"/>
    </location>
</feature>
<dbReference type="SUPFAM" id="SSF56436">
    <property type="entry name" value="C-type lectin-like"/>
    <property type="match status" value="1"/>
</dbReference>
<feature type="compositionally biased region" description="Basic and acidic residues" evidence="6">
    <location>
        <begin position="1026"/>
        <end position="1045"/>
    </location>
</feature>
<dbReference type="InterPro" id="IPR051275">
    <property type="entry name" value="Cell_adhesion_signaling"/>
</dbReference>
<dbReference type="InterPro" id="IPR003599">
    <property type="entry name" value="Ig_sub"/>
</dbReference>
<dbReference type="CDD" id="cd00063">
    <property type="entry name" value="FN3"/>
    <property type="match status" value="1"/>
</dbReference>
<dbReference type="InterPro" id="IPR013783">
    <property type="entry name" value="Ig-like_fold"/>
</dbReference>
<evidence type="ECO:0000256" key="8">
    <source>
        <dbReference type="SAM" id="SignalP"/>
    </source>
</evidence>
<evidence type="ECO:0000259" key="11">
    <source>
        <dbReference type="PROSITE" id="PS50853"/>
    </source>
</evidence>
<feature type="chain" id="PRO_5043573583" evidence="8">
    <location>
        <begin position="25"/>
        <end position="1063"/>
    </location>
</feature>
<feature type="region of interest" description="Disordered" evidence="6">
    <location>
        <begin position="837"/>
        <end position="865"/>
    </location>
</feature>
<dbReference type="InterPro" id="IPR003598">
    <property type="entry name" value="Ig_sub2"/>
</dbReference>
<dbReference type="InterPro" id="IPR036179">
    <property type="entry name" value="Ig-like_dom_sf"/>
</dbReference>
<keyword evidence="2 7" id="KW-0472">Membrane</keyword>
<dbReference type="GO" id="GO:0005886">
    <property type="term" value="C:plasma membrane"/>
    <property type="evidence" value="ECO:0007669"/>
    <property type="project" value="TreeGrafter"/>
</dbReference>
<dbReference type="SMART" id="SM00034">
    <property type="entry name" value="CLECT"/>
    <property type="match status" value="1"/>
</dbReference>
<proteinExistence type="predicted"/>
<evidence type="ECO:0000259" key="9">
    <source>
        <dbReference type="PROSITE" id="PS50041"/>
    </source>
</evidence>
<dbReference type="Gene3D" id="2.60.40.10">
    <property type="entry name" value="Immunoglobulins"/>
    <property type="match status" value="3"/>
</dbReference>
<feature type="compositionally biased region" description="Basic and acidic residues" evidence="6">
    <location>
        <begin position="837"/>
        <end position="850"/>
    </location>
</feature>
<feature type="region of interest" description="Disordered" evidence="6">
    <location>
        <begin position="890"/>
        <end position="1047"/>
    </location>
</feature>
<feature type="domain" description="Ig-like" evidence="10">
    <location>
        <begin position="484"/>
        <end position="572"/>
    </location>
</feature>
<dbReference type="InterPro" id="IPR007110">
    <property type="entry name" value="Ig-like_dom"/>
</dbReference>
<sequence>MDAMFLVAASYLLLLAVMIQQAKAQALCENDWHLHLHTGSCMRVFEVYENFNNARDSCGKKEGWLATITDSNTNQFVKDLLRQHQKAFFGLYKRNTNLYWVEKGQNDHSYTDWIIGHPYEDYALITRTGWETDYLGPKYHYVCQKVASFPNPSMSCEPLRLGTKFPPFSCSLSRQLSFGSLTVFKVGNSRNERLVECFSTSQCKAYTDDVSGKISLGSSKISSIVSVDRVVARTDDRIAWTCAYDFVNTPSGRLTSSCVVNVFVAPSNLRCRYSINKKLDILCDVRAVYPQATSIMKHTVNGNQQEQWLWNEIKNEKYFENSDIYYNVTLMKVVTGQISEGNHVVDISVFPNVPFSSEATRHIASQIETIIFDVQVPAESPKMSTENGPEIANGRLTVTEGHKVTLICEVNGGTPSVFETTITCDPGVEDSQGKKMWSSPDQRIKVEFMSSREMNEKQCVCTANHVSQRYVKTSTVELDVQFAAQIISFSINDNEEEEIELAEGENVRFRCSAKGNPAPTIRIFQLYSNGKQSRTLQNQPFSPEVSFSVKASYDMSGIYVCSAKNLHNTEISSGRVHLMVNCRPKSCSQRNYDREFSIRPGYDVELEVCVYAYPPIDTKNIEIARIALLRDETYNAKFSYTHPDEAMGIITIKIKASESKEGNYSIYTMQGSRRSKLEFSLVSFKKPSCPSSLRLEIQGSSFVTLSWHPAFDRGLRQTFTVVTTKDGSETVHSDDVPDNGDTLIQYNATGLDSSSGYRFQLSVKNEVGITKCPRLVVNATTLVANYTSENTSAGIVVAIIIIILIVILVVICLVVVLMRGKRKSKRIKDSISLKPIGKEKEEPNDHRIGNGEDDPPLGDIYAQVNKPAKNLPRVDDSIYTNKSAIEMRCKEHDQRSQDVSASDALQPSPYAGSGGDSSIIAPTVGDDGLEGKSDYSKAEKPQPSPRGKRRSEVDTYANQGTATGTDKKGKIRGDNGSKKSRKTGAGHKRKDYAHESESYGPSSSERSVEVKQHNTDLVYVEVEVVPGKERPKAQPRETETTHEEPVAYASVDFKTTWNYEAES</sequence>
<dbReference type="SUPFAM" id="SSF48726">
    <property type="entry name" value="Immunoglobulin"/>
    <property type="match status" value="2"/>
</dbReference>
<dbReference type="SMART" id="SM00409">
    <property type="entry name" value="IG"/>
    <property type="match status" value="2"/>
</dbReference>
<dbReference type="PROSITE" id="PS50835">
    <property type="entry name" value="IG_LIKE"/>
    <property type="match status" value="1"/>
</dbReference>
<evidence type="ECO:0000313" key="13">
    <source>
        <dbReference type="Proteomes" id="UP000735302"/>
    </source>
</evidence>
<evidence type="ECO:0000256" key="1">
    <source>
        <dbReference type="ARBA" id="ARBA00004479"/>
    </source>
</evidence>